<name>A0A0M2JU99_9MYCO</name>
<evidence type="ECO:0000313" key="1">
    <source>
        <dbReference type="EMBL" id="KKE98323.1"/>
    </source>
</evidence>
<evidence type="ECO:0000313" key="2">
    <source>
        <dbReference type="Proteomes" id="UP000034150"/>
    </source>
</evidence>
<comment type="caution">
    <text evidence="1">The sequence shown here is derived from an EMBL/GenBank/DDBJ whole genome shotgun (WGS) entry which is preliminary data.</text>
</comment>
<dbReference type="Proteomes" id="UP000034150">
    <property type="component" value="Unassembled WGS sequence"/>
</dbReference>
<keyword evidence="2" id="KW-1185">Reference proteome</keyword>
<protein>
    <submittedName>
        <fullName evidence="1">Uncharacterized protein</fullName>
    </submittedName>
</protein>
<dbReference type="RefSeq" id="WP_046366726.1">
    <property type="nucleotide sequence ID" value="NZ_CALTXN010000011.1"/>
</dbReference>
<accession>A0A0M2JU99</accession>
<dbReference type="AlphaFoldDB" id="A0A0M2JU99"/>
<sequence length="280" mass="29809">MRPRIVQCDGQIGFRWTRADGTATTVAELVAGSDADEEPERLTATHLAALDDAMIDAARRFGELLGAGRRPTAHERGDLAELYRCLDDACLDYSRAADLLGMSPDSRAGRIVGTAMLMSILARQALDMLGPAPLDGSLDEPALGVVGGYGEMVQVDPDRPWKGGRWVVRTESGARLPLTLSMILFDSSGTNADAARDEHCEALRTVTSTVGQSGSDVYDAACALDWLLYDYLMAHRDGPDSAEIVFAKGRDGDAVVVVAAAAASVRARATFDPALALRRG</sequence>
<dbReference type="EMBL" id="LAUZ02000053">
    <property type="protein sequence ID" value="KKE98323.1"/>
    <property type="molecule type" value="Genomic_DNA"/>
</dbReference>
<dbReference type="PATRIC" id="fig|1807.13.peg.4123"/>
<reference evidence="1 2" key="1">
    <citation type="journal article" date="2015" name="Genome Announc.">
        <title>Draft Genome Sequence of Mycobacterium obuense Strain UC1, Isolated from Patient Sputum.</title>
        <authorList>
            <person name="Greninger A.L."/>
            <person name="Cunningham G."/>
            <person name="Hsu E.D."/>
            <person name="Yu J.M."/>
            <person name="Chiu C.Y."/>
            <person name="Miller S."/>
        </authorList>
    </citation>
    <scope>NUCLEOTIDE SEQUENCE [LARGE SCALE GENOMIC DNA]</scope>
    <source>
        <strain evidence="1 2">UC1</strain>
    </source>
</reference>
<gene>
    <name evidence="1" type="ORF">WN67_29900</name>
</gene>
<dbReference type="OrthoDB" id="3567771at2"/>
<organism evidence="1 2">
    <name type="scientific">Mycolicibacterium obuense</name>
    <dbReference type="NCBI Taxonomy" id="1807"/>
    <lineage>
        <taxon>Bacteria</taxon>
        <taxon>Bacillati</taxon>
        <taxon>Actinomycetota</taxon>
        <taxon>Actinomycetes</taxon>
        <taxon>Mycobacteriales</taxon>
        <taxon>Mycobacteriaceae</taxon>
        <taxon>Mycolicibacterium</taxon>
    </lineage>
</organism>
<proteinExistence type="predicted"/>
<dbReference type="STRING" id="1807.MOBUDSM44075_02889"/>